<comment type="caution">
    <text evidence="2">The sequence shown here is derived from an EMBL/GenBank/DDBJ whole genome shotgun (WGS) entry which is preliminary data.</text>
</comment>
<reference evidence="2" key="1">
    <citation type="submission" date="2016-12" db="EMBL/GenBank/DDBJ databases">
        <title>Genome sequence of Streptomyces antioxidans MUSC 164.</title>
        <authorList>
            <person name="Lee L.-H."/>
            <person name="Ser H.-L."/>
        </authorList>
    </citation>
    <scope>NUCLEOTIDE SEQUENCE [LARGE SCALE GENOMIC DNA]</scope>
    <source>
        <strain evidence="2">MUSC 164</strain>
    </source>
</reference>
<accession>A0A1V4CY38</accession>
<evidence type="ECO:0000313" key="3">
    <source>
        <dbReference type="Proteomes" id="UP000033615"/>
    </source>
</evidence>
<feature type="region of interest" description="Disordered" evidence="1">
    <location>
        <begin position="58"/>
        <end position="78"/>
    </location>
</feature>
<sequence>MRWRPSAPALALALVLALAVVLPLGPSLPTASARTSAGTPIVFDDGPRHRCYAVQEEHYDPEPPGHAPNPLKDTSGCSALDDPQRVDAACADFGHTGPWGPACPAWKFLTVGWYYQKTPDPDSGDFRKFPGYDVQVAGAEGAPLTVSLRNSARATADPCTLREVAFAYEYPSSSFRRRADGGAYGLADGSALRVSYDARVSDGGVYACASEHRASLTTDLIYGYGPEGARKKNVISVVHFNPDAPAPPPDGVLWRHCDTGGCRVAVAAPEQLPAGVSSHISVEFRALAQRYAADLGHPDGVPADAQIDAVQIVSSNRGTDTGVDLTGTEVVLE</sequence>
<dbReference type="EMBL" id="LAKD02000091">
    <property type="protein sequence ID" value="OPF73399.1"/>
    <property type="molecule type" value="Genomic_DNA"/>
</dbReference>
<gene>
    <name evidence="2" type="ORF">VT50_0228725</name>
</gene>
<dbReference type="Proteomes" id="UP000033615">
    <property type="component" value="Unassembled WGS sequence"/>
</dbReference>
<dbReference type="RefSeq" id="WP_046084460.1">
    <property type="nucleotide sequence ID" value="NZ_LAKD02000091.1"/>
</dbReference>
<dbReference type="OrthoDB" id="4191283at2"/>
<keyword evidence="3" id="KW-1185">Reference proteome</keyword>
<proteinExistence type="predicted"/>
<name>A0A1V4CY38_9ACTN</name>
<evidence type="ECO:0000313" key="2">
    <source>
        <dbReference type="EMBL" id="OPF73399.1"/>
    </source>
</evidence>
<protein>
    <submittedName>
        <fullName evidence="2">Uncharacterized protein</fullName>
    </submittedName>
</protein>
<evidence type="ECO:0000256" key="1">
    <source>
        <dbReference type="SAM" id="MobiDB-lite"/>
    </source>
</evidence>
<dbReference type="AlphaFoldDB" id="A0A1V4CY38"/>
<organism evidence="2 3">
    <name type="scientific">Streptomyces antioxidans</name>
    <dbReference type="NCBI Taxonomy" id="1507734"/>
    <lineage>
        <taxon>Bacteria</taxon>
        <taxon>Bacillati</taxon>
        <taxon>Actinomycetota</taxon>
        <taxon>Actinomycetes</taxon>
        <taxon>Kitasatosporales</taxon>
        <taxon>Streptomycetaceae</taxon>
        <taxon>Streptomyces</taxon>
    </lineage>
</organism>